<organism evidence="2 3">
    <name type="scientific">Paraglomus occultum</name>
    <dbReference type="NCBI Taxonomy" id="144539"/>
    <lineage>
        <taxon>Eukaryota</taxon>
        <taxon>Fungi</taxon>
        <taxon>Fungi incertae sedis</taxon>
        <taxon>Mucoromycota</taxon>
        <taxon>Glomeromycotina</taxon>
        <taxon>Glomeromycetes</taxon>
        <taxon>Paraglomerales</taxon>
        <taxon>Paraglomeraceae</taxon>
        <taxon>Paraglomus</taxon>
    </lineage>
</organism>
<proteinExistence type="predicted"/>
<keyword evidence="3" id="KW-1185">Reference proteome</keyword>
<protein>
    <submittedName>
        <fullName evidence="2">575_t:CDS:1</fullName>
    </submittedName>
</protein>
<evidence type="ECO:0000313" key="2">
    <source>
        <dbReference type="EMBL" id="CAG8490415.1"/>
    </source>
</evidence>
<dbReference type="AlphaFoldDB" id="A0A9N8ZCW2"/>
<evidence type="ECO:0000256" key="1">
    <source>
        <dbReference type="SAM" id="MobiDB-lite"/>
    </source>
</evidence>
<sequence>MSLNTDQSKNATPFLKSTRGRKRKTPPKDLDPTGRNHFMVVEKRRVTEKRADVKREQRLSSTVEQTVSIVNEPTQKPAAKHEHTDILTINIERQELALMTTEELRTYAKYIETTL</sequence>
<name>A0A9N8ZCW2_9GLOM</name>
<accession>A0A9N8ZCW2</accession>
<feature type="non-terminal residue" evidence="2">
    <location>
        <position position="115"/>
    </location>
</feature>
<comment type="caution">
    <text evidence="2">The sequence shown here is derived from an EMBL/GenBank/DDBJ whole genome shotgun (WGS) entry which is preliminary data.</text>
</comment>
<feature type="region of interest" description="Disordered" evidence="1">
    <location>
        <begin position="1"/>
        <end position="35"/>
    </location>
</feature>
<dbReference type="Proteomes" id="UP000789572">
    <property type="component" value="Unassembled WGS sequence"/>
</dbReference>
<reference evidence="2" key="1">
    <citation type="submission" date="2021-06" db="EMBL/GenBank/DDBJ databases">
        <authorList>
            <person name="Kallberg Y."/>
            <person name="Tangrot J."/>
            <person name="Rosling A."/>
        </authorList>
    </citation>
    <scope>NUCLEOTIDE SEQUENCE</scope>
    <source>
        <strain evidence="2">IA702</strain>
    </source>
</reference>
<feature type="non-terminal residue" evidence="2">
    <location>
        <position position="1"/>
    </location>
</feature>
<gene>
    <name evidence="2" type="ORF">POCULU_LOCUS2039</name>
</gene>
<feature type="compositionally biased region" description="Basic and acidic residues" evidence="1">
    <location>
        <begin position="26"/>
        <end position="35"/>
    </location>
</feature>
<dbReference type="OrthoDB" id="10363717at2759"/>
<evidence type="ECO:0000313" key="3">
    <source>
        <dbReference type="Proteomes" id="UP000789572"/>
    </source>
</evidence>
<dbReference type="EMBL" id="CAJVPJ010000172">
    <property type="protein sequence ID" value="CAG8490415.1"/>
    <property type="molecule type" value="Genomic_DNA"/>
</dbReference>
<feature type="compositionally biased region" description="Polar residues" evidence="1">
    <location>
        <begin position="1"/>
        <end position="11"/>
    </location>
</feature>